<keyword evidence="2" id="KW-0732">Signal</keyword>
<dbReference type="RefSeq" id="WP_208059324.1">
    <property type="nucleotide sequence ID" value="NZ_JAGDYP010000009.1"/>
</dbReference>
<accession>A0ABS3Q019</accession>
<proteinExistence type="predicted"/>
<evidence type="ECO:0000256" key="1">
    <source>
        <dbReference type="SAM" id="MobiDB-lite"/>
    </source>
</evidence>
<feature type="signal peptide" evidence="2">
    <location>
        <begin position="1"/>
        <end position="19"/>
    </location>
</feature>
<organism evidence="3 4">
    <name type="scientific">Capnocytophaga bilenii</name>
    <dbReference type="NCBI Taxonomy" id="2819369"/>
    <lineage>
        <taxon>Bacteria</taxon>
        <taxon>Pseudomonadati</taxon>
        <taxon>Bacteroidota</taxon>
        <taxon>Flavobacteriia</taxon>
        <taxon>Flavobacteriales</taxon>
        <taxon>Flavobacteriaceae</taxon>
        <taxon>Capnocytophaga</taxon>
    </lineage>
</organism>
<feature type="compositionally biased region" description="Basic residues" evidence="1">
    <location>
        <begin position="295"/>
        <end position="309"/>
    </location>
</feature>
<dbReference type="InterPro" id="IPR025737">
    <property type="entry name" value="FApF"/>
</dbReference>
<name>A0ABS3Q019_9FLAO</name>
<evidence type="ECO:0000313" key="3">
    <source>
        <dbReference type="EMBL" id="MBO1884915.1"/>
    </source>
</evidence>
<protein>
    <submittedName>
        <fullName evidence="3">Transporter</fullName>
    </submittedName>
</protein>
<dbReference type="Proteomes" id="UP000681610">
    <property type="component" value="Unassembled WGS sequence"/>
</dbReference>
<feature type="chain" id="PRO_5047093754" evidence="2">
    <location>
        <begin position="20"/>
        <end position="317"/>
    </location>
</feature>
<evidence type="ECO:0000313" key="4">
    <source>
        <dbReference type="Proteomes" id="UP000681610"/>
    </source>
</evidence>
<comment type="caution">
    <text evidence="3">The sequence shown here is derived from an EMBL/GenBank/DDBJ whole genome shotgun (WGS) entry which is preliminary data.</text>
</comment>
<sequence>MNKLLFLLMGLLLPAGAIAQYTDIINSNLPGNSQSAYAVGGRVLQFEGGLWYESSHHKLTATTMHYVGLNYAVRYGFYREQLEVMLNGILAYDYTTMLGHSASHLSFVNNTIGAKYLLFKPKFLDEEPNIYSWKANNALRWRNMIPSVAIYVGANFLPNQRYYYERMDVISPKVAAIFQMEPMPRIVLVGNLIADRFIKKEQTEYSYLLTLTHNLRNGWFSIFAEQQGIYGNNYSDQITRLGAAYIANADLQLNADLGVGWNDTPQRYMILVGASYRIDKHNGFIKKKLKEKIKTTKISRKKKPKKKKKKDEPIDFD</sequence>
<keyword evidence="4" id="KW-1185">Reference proteome</keyword>
<feature type="region of interest" description="Disordered" evidence="1">
    <location>
        <begin position="295"/>
        <end position="317"/>
    </location>
</feature>
<reference evidence="3 4" key="1">
    <citation type="submission" date="2021-03" db="EMBL/GenBank/DDBJ databases">
        <title>Isolation and description of Capnocytophaga bilenii sp. nov., a novel Capnocytophaga species, isolated from a gingivitis subject.</title>
        <authorList>
            <person name="Antezack A."/>
            <person name="Monnet-Corti V."/>
            <person name="La Scola B."/>
        </authorList>
    </citation>
    <scope>NUCLEOTIDE SEQUENCE [LARGE SCALE GENOMIC DNA]</scope>
    <source>
        <strain evidence="3 4">Marseille-Q4570</strain>
    </source>
</reference>
<evidence type="ECO:0000256" key="2">
    <source>
        <dbReference type="SAM" id="SignalP"/>
    </source>
</evidence>
<gene>
    <name evidence="3" type="ORF">J4N46_10950</name>
</gene>
<dbReference type="Pfam" id="PF13557">
    <property type="entry name" value="Phenol_MetA_deg"/>
    <property type="match status" value="1"/>
</dbReference>
<dbReference type="EMBL" id="JAGDYP010000009">
    <property type="protein sequence ID" value="MBO1884915.1"/>
    <property type="molecule type" value="Genomic_DNA"/>
</dbReference>